<dbReference type="EMBL" id="JAQQWL010000009">
    <property type="protein sequence ID" value="KAK8058897.1"/>
    <property type="molecule type" value="Genomic_DNA"/>
</dbReference>
<keyword evidence="2" id="KW-1185">Reference proteome</keyword>
<proteinExistence type="predicted"/>
<name>A0ABR1UJK8_9PEZI</name>
<evidence type="ECO:0008006" key="3">
    <source>
        <dbReference type="Google" id="ProtNLM"/>
    </source>
</evidence>
<evidence type="ECO:0000313" key="2">
    <source>
        <dbReference type="Proteomes" id="UP001480595"/>
    </source>
</evidence>
<evidence type="ECO:0000313" key="1">
    <source>
        <dbReference type="EMBL" id="KAK8058897.1"/>
    </source>
</evidence>
<dbReference type="GeneID" id="92093817"/>
<gene>
    <name evidence="1" type="ORF">PG994_009345</name>
</gene>
<protein>
    <recommendedName>
        <fullName evidence="3">PH domain-containing protein</fullName>
    </recommendedName>
</protein>
<sequence>MATELATGMAMFAPDINDLDAWISSVRDSIIEPGLALKEKIMCSRQEFELVFITNPPADYENGTKSQLKFEWEEYQDITDNHRRLDAKKMDDSKLITMLGTTRPCFYTRLMQDHSEWREPKILVKQSRLVALKEDLEQYTSKETEQESALWSQFVGATAKGNPTP</sequence>
<accession>A0ABR1UJK8</accession>
<dbReference type="Proteomes" id="UP001480595">
    <property type="component" value="Unassembled WGS sequence"/>
</dbReference>
<reference evidence="1 2" key="1">
    <citation type="submission" date="2023-01" db="EMBL/GenBank/DDBJ databases">
        <title>Analysis of 21 Apiospora genomes using comparative genomics revels a genus with tremendous synthesis potential of carbohydrate active enzymes and secondary metabolites.</title>
        <authorList>
            <person name="Sorensen T."/>
        </authorList>
    </citation>
    <scope>NUCLEOTIDE SEQUENCE [LARGE SCALE GENOMIC DNA]</scope>
    <source>
        <strain evidence="1 2">CBS 135458</strain>
    </source>
</reference>
<comment type="caution">
    <text evidence="1">The sequence shown here is derived from an EMBL/GenBank/DDBJ whole genome shotgun (WGS) entry which is preliminary data.</text>
</comment>
<organism evidence="1 2">
    <name type="scientific">Apiospora phragmitis</name>
    <dbReference type="NCBI Taxonomy" id="2905665"/>
    <lineage>
        <taxon>Eukaryota</taxon>
        <taxon>Fungi</taxon>
        <taxon>Dikarya</taxon>
        <taxon>Ascomycota</taxon>
        <taxon>Pezizomycotina</taxon>
        <taxon>Sordariomycetes</taxon>
        <taxon>Xylariomycetidae</taxon>
        <taxon>Amphisphaeriales</taxon>
        <taxon>Apiosporaceae</taxon>
        <taxon>Apiospora</taxon>
    </lineage>
</organism>
<dbReference type="RefSeq" id="XP_066714343.1">
    <property type="nucleotide sequence ID" value="XM_066860754.1"/>
</dbReference>